<dbReference type="Proteomes" id="UP000078387">
    <property type="component" value="Unassembled WGS sequence"/>
</dbReference>
<reference evidence="1 2" key="1">
    <citation type="submission" date="2016-05" db="EMBL/GenBank/DDBJ databases">
        <title>First whole genome sequencing of Entamoeba histolytica HM1:IMSS-clone-6.</title>
        <authorList>
            <person name="Mukherjee Avik.K."/>
            <person name="Izumyama S."/>
            <person name="Nakada-Tsukui K."/>
            <person name="Nozaki T."/>
        </authorList>
    </citation>
    <scope>NUCLEOTIDE SEQUENCE [LARGE SCALE GENOMIC DNA]</scope>
    <source>
        <strain evidence="1 2">HM1:IMSS clone 6</strain>
    </source>
</reference>
<dbReference type="AlphaFoldDB" id="A0A5K1URI3"/>
<dbReference type="InterPro" id="IPR007822">
    <property type="entry name" value="LANC-like"/>
</dbReference>
<dbReference type="OMA" id="RNIWHAM"/>
<protein>
    <submittedName>
        <fullName evidence="1">Uncharacterized protein</fullName>
    </submittedName>
</protein>
<dbReference type="VEuPathDB" id="AmoebaDB:EHI_141440"/>
<dbReference type="VEuPathDB" id="AmoebaDB:KM1_180000"/>
<name>A0A5K1URI3_ENTHI</name>
<proteinExistence type="predicted"/>
<dbReference type="GO" id="GO:0031179">
    <property type="term" value="P:peptide modification"/>
    <property type="evidence" value="ECO:0007669"/>
    <property type="project" value="InterPro"/>
</dbReference>
<organism evidence="1 2">
    <name type="scientific">Entamoeba histolytica</name>
    <dbReference type="NCBI Taxonomy" id="5759"/>
    <lineage>
        <taxon>Eukaryota</taxon>
        <taxon>Amoebozoa</taxon>
        <taxon>Evosea</taxon>
        <taxon>Archamoebae</taxon>
        <taxon>Mastigamoebida</taxon>
        <taxon>Entamoebidae</taxon>
        <taxon>Entamoeba</taxon>
    </lineage>
</organism>
<dbReference type="VEuPathDB" id="AmoebaDB:EHI5A_105380"/>
<gene>
    <name evidence="1" type="ORF">CL6EHI_141440</name>
</gene>
<evidence type="ECO:0000313" key="1">
    <source>
        <dbReference type="EMBL" id="GAT92893.1"/>
    </source>
</evidence>
<sequence>MTKRFKQIVNEINQLSINNFNEKSGVLYKMSVIKQRIKDVNEEIRYLNECLNTLNEKDQLKNESSGADEVISGNDGNNSVMSNLTNGIESQSISQSASFILY</sequence>
<dbReference type="EMBL" id="BDEQ01000001">
    <property type="protein sequence ID" value="GAT92893.1"/>
    <property type="molecule type" value="Genomic_DNA"/>
</dbReference>
<dbReference type="Pfam" id="PF05147">
    <property type="entry name" value="LANC_like"/>
    <property type="match status" value="1"/>
</dbReference>
<evidence type="ECO:0000313" key="2">
    <source>
        <dbReference type="Proteomes" id="UP000078387"/>
    </source>
</evidence>
<accession>A0A5K1URI3</accession>
<comment type="caution">
    <text evidence="1">The sequence shown here is derived from an EMBL/GenBank/DDBJ whole genome shotgun (WGS) entry which is preliminary data.</text>
</comment>